<evidence type="ECO:0008006" key="3">
    <source>
        <dbReference type="Google" id="ProtNLM"/>
    </source>
</evidence>
<evidence type="ECO:0000313" key="2">
    <source>
        <dbReference type="Proteomes" id="UP000275925"/>
    </source>
</evidence>
<evidence type="ECO:0000313" key="1">
    <source>
        <dbReference type="EMBL" id="GBR76694.1"/>
    </source>
</evidence>
<name>A0A388TIF8_9BACT</name>
<protein>
    <recommendedName>
        <fullName evidence="3">DUF3800 domain-containing protein</fullName>
    </recommendedName>
</protein>
<dbReference type="AlphaFoldDB" id="A0A388TIF8"/>
<gene>
    <name evidence="1" type="ORF">NO2_1205</name>
</gene>
<sequence length="253" mass="29917">MEKYYFVDESGDPTFFNRYGECLLGRNGCSPILMLGFIRTDNPQKIRKTIIALHKEIETNEYLKDIPSLGKTKITFHAKDDVPEVREKVFTTLKSLAFKAEFIVARKRVDIFTKRHKRNENIFYNEVVSRLFENKLHTQDNIICFSKRGNKLKQEHMQGAIQSAILNFENKTSRKIETSTKIIIQAPTKEPCLQVIDYMNWAVQRAFIKKEMRYFNFMKDKVSFICDIYDFEKYPNNFYNKKNTFSPEKISPL</sequence>
<dbReference type="Pfam" id="PF12686">
    <property type="entry name" value="DUF3800"/>
    <property type="match status" value="1"/>
</dbReference>
<keyword evidence="2" id="KW-1185">Reference proteome</keyword>
<dbReference type="Proteomes" id="UP000275925">
    <property type="component" value="Unassembled WGS sequence"/>
</dbReference>
<reference evidence="1 2" key="1">
    <citation type="journal article" date="2019" name="ISME J.">
        <title>Genome analyses of uncultured TG2/ZB3 bacteria in 'Margulisbacteria' specifically attached to ectosymbiotic spirochetes of protists in the termite gut.</title>
        <authorList>
            <person name="Utami Y.D."/>
            <person name="Kuwahara H."/>
            <person name="Igai K."/>
            <person name="Murakami T."/>
            <person name="Sugaya K."/>
            <person name="Morikawa T."/>
            <person name="Nagura Y."/>
            <person name="Yuki M."/>
            <person name="Deevong P."/>
            <person name="Inoue T."/>
            <person name="Kihara K."/>
            <person name="Lo N."/>
            <person name="Yamada A."/>
            <person name="Ohkuma M."/>
            <person name="Hongoh Y."/>
        </authorList>
    </citation>
    <scope>NUCLEOTIDE SEQUENCE [LARGE SCALE GENOMIC DNA]</scope>
    <source>
        <strain evidence="1">NkOx7-02</strain>
    </source>
</reference>
<accession>A0A388TIF8</accession>
<dbReference type="EMBL" id="BGZO01000040">
    <property type="protein sequence ID" value="GBR76694.1"/>
    <property type="molecule type" value="Genomic_DNA"/>
</dbReference>
<dbReference type="InterPro" id="IPR024524">
    <property type="entry name" value="DUF3800"/>
</dbReference>
<comment type="caution">
    <text evidence="1">The sequence shown here is derived from an EMBL/GenBank/DDBJ whole genome shotgun (WGS) entry which is preliminary data.</text>
</comment>
<organism evidence="1 2">
    <name type="scientific">Candidatus Termititenax persephonae</name>
    <dbReference type="NCBI Taxonomy" id="2218525"/>
    <lineage>
        <taxon>Bacteria</taxon>
        <taxon>Bacillati</taxon>
        <taxon>Candidatus Margulisiibacteriota</taxon>
        <taxon>Candidatus Termititenacia</taxon>
        <taxon>Candidatus Termititenacales</taxon>
        <taxon>Candidatus Termititenacaceae</taxon>
        <taxon>Candidatus Termititenax</taxon>
    </lineage>
</organism>
<proteinExistence type="predicted"/>